<feature type="compositionally biased region" description="Basic residues" evidence="1">
    <location>
        <begin position="34"/>
        <end position="49"/>
    </location>
</feature>
<feature type="compositionally biased region" description="Basic residues" evidence="1">
    <location>
        <begin position="76"/>
        <end position="88"/>
    </location>
</feature>
<name>A0A6J4LBS3_9ACTN</name>
<dbReference type="AlphaFoldDB" id="A0A6J4LBS3"/>
<keyword evidence="2" id="KW-0255">Endonuclease</keyword>
<keyword evidence="2" id="KW-0540">Nuclease</keyword>
<dbReference type="EC" id="4.2.99.18" evidence="2"/>
<feature type="compositionally biased region" description="Basic and acidic residues" evidence="1">
    <location>
        <begin position="50"/>
        <end position="59"/>
    </location>
</feature>
<feature type="non-terminal residue" evidence="2">
    <location>
        <position position="1"/>
    </location>
</feature>
<feature type="non-terminal residue" evidence="2">
    <location>
        <position position="101"/>
    </location>
</feature>
<accession>A0A6J4LBS3</accession>
<evidence type="ECO:0000313" key="2">
    <source>
        <dbReference type="EMBL" id="CAA9327507.1"/>
    </source>
</evidence>
<sequence length="101" mass="11208">ALPRPDTGHHAARHGTRAAGPQGGPAPRGGLSRRPLRARLRHPLPAARRHGAERADHRQAGQLRDAGPLRGVPRPRVARRGRPRRRRADRAADRLLPRQDR</sequence>
<gene>
    <name evidence="2" type="ORF">AVDCRST_MAG36-754</name>
</gene>
<reference evidence="2" key="1">
    <citation type="submission" date="2020-02" db="EMBL/GenBank/DDBJ databases">
        <authorList>
            <person name="Meier V. D."/>
        </authorList>
    </citation>
    <scope>NUCLEOTIDE SEQUENCE</scope>
    <source>
        <strain evidence="2">AVDCRST_MAG36</strain>
    </source>
</reference>
<dbReference type="GO" id="GO:0140078">
    <property type="term" value="F:class I DNA-(apurinic or apyrimidinic site) endonuclease activity"/>
    <property type="evidence" value="ECO:0007669"/>
    <property type="project" value="UniProtKB-EC"/>
</dbReference>
<organism evidence="2">
    <name type="scientific">uncultured Nocardioidaceae bacterium</name>
    <dbReference type="NCBI Taxonomy" id="253824"/>
    <lineage>
        <taxon>Bacteria</taxon>
        <taxon>Bacillati</taxon>
        <taxon>Actinomycetota</taxon>
        <taxon>Actinomycetes</taxon>
        <taxon>Propionibacteriales</taxon>
        <taxon>Nocardioidaceae</taxon>
        <taxon>environmental samples</taxon>
    </lineage>
</organism>
<feature type="compositionally biased region" description="Basic and acidic residues" evidence="1">
    <location>
        <begin position="89"/>
        <end position="101"/>
    </location>
</feature>
<proteinExistence type="predicted"/>
<keyword evidence="2" id="KW-0378">Hydrolase</keyword>
<feature type="compositionally biased region" description="Low complexity" evidence="1">
    <location>
        <begin position="66"/>
        <end position="75"/>
    </location>
</feature>
<feature type="region of interest" description="Disordered" evidence="1">
    <location>
        <begin position="1"/>
        <end position="101"/>
    </location>
</feature>
<evidence type="ECO:0000256" key="1">
    <source>
        <dbReference type="SAM" id="MobiDB-lite"/>
    </source>
</evidence>
<dbReference type="EMBL" id="CADCUH010000041">
    <property type="protein sequence ID" value="CAA9327507.1"/>
    <property type="molecule type" value="Genomic_DNA"/>
</dbReference>
<protein>
    <submittedName>
        <fullName evidence="2">Endonuclease III</fullName>
        <ecNumber evidence="2">4.2.99.18</ecNumber>
    </submittedName>
</protein>
<keyword evidence="2" id="KW-0456">Lyase</keyword>